<evidence type="ECO:0000313" key="3">
    <source>
        <dbReference type="EMBL" id="TRM67541.1"/>
    </source>
</evidence>
<dbReference type="Proteomes" id="UP000320762">
    <property type="component" value="Unassembled WGS sequence"/>
</dbReference>
<dbReference type="OrthoDB" id="10384438at2759"/>
<evidence type="ECO:0000313" key="4">
    <source>
        <dbReference type="Proteomes" id="UP000320762"/>
    </source>
</evidence>
<comment type="caution">
    <text evidence="3">The sequence shown here is derived from an EMBL/GenBank/DDBJ whole genome shotgun (WGS) entry which is preliminary data.</text>
</comment>
<dbReference type="EMBL" id="VDMD01000002">
    <property type="protein sequence ID" value="TRM67541.1"/>
    <property type="molecule type" value="Genomic_DNA"/>
</dbReference>
<evidence type="ECO:0000256" key="1">
    <source>
        <dbReference type="SAM" id="Coils"/>
    </source>
</evidence>
<sequence length="162" mass="18453">MAEPQAKRLKRCHDQIDEAPPPVSTPSSKVGRVSAGRRKSGVNARDTKATLLQHISYLEEEKTAAQARLEQENRLLKSVLNQPDKIPAVEEYLAKFMADRDATSYHQLWEDLEKLRAQNSCLLRECERLRHENYQLNFLATHVPHPSFTAQPQGPSLAHQCM</sequence>
<keyword evidence="4" id="KW-1185">Reference proteome</keyword>
<gene>
    <name evidence="3" type="ORF">BD626DRAFT_102276</name>
</gene>
<evidence type="ECO:0000256" key="2">
    <source>
        <dbReference type="SAM" id="MobiDB-lite"/>
    </source>
</evidence>
<reference evidence="3 4" key="1">
    <citation type="journal article" date="2019" name="New Phytol.">
        <title>Comparative genomics reveals unique wood-decay strategies and fruiting body development in the Schizophyllaceae.</title>
        <authorList>
            <person name="Almasi E."/>
            <person name="Sahu N."/>
            <person name="Krizsan K."/>
            <person name="Balint B."/>
            <person name="Kovacs G.M."/>
            <person name="Kiss B."/>
            <person name="Cseklye J."/>
            <person name="Drula E."/>
            <person name="Henrissat B."/>
            <person name="Nagy I."/>
            <person name="Chovatia M."/>
            <person name="Adam C."/>
            <person name="LaButti K."/>
            <person name="Lipzen A."/>
            <person name="Riley R."/>
            <person name="Grigoriev I.V."/>
            <person name="Nagy L.G."/>
        </authorList>
    </citation>
    <scope>NUCLEOTIDE SEQUENCE [LARGE SCALE GENOMIC DNA]</scope>
    <source>
        <strain evidence="3 4">NL-1724</strain>
    </source>
</reference>
<keyword evidence="1" id="KW-0175">Coiled coil</keyword>
<protein>
    <submittedName>
        <fullName evidence="3">Uncharacterized protein</fullName>
    </submittedName>
</protein>
<proteinExistence type="predicted"/>
<name>A0A550CRX9_9AGAR</name>
<dbReference type="AlphaFoldDB" id="A0A550CRX9"/>
<feature type="coiled-coil region" evidence="1">
    <location>
        <begin position="55"/>
        <end position="82"/>
    </location>
</feature>
<accession>A0A550CRX9</accession>
<feature type="region of interest" description="Disordered" evidence="2">
    <location>
        <begin position="1"/>
        <end position="42"/>
    </location>
</feature>
<organism evidence="3 4">
    <name type="scientific">Schizophyllum amplum</name>
    <dbReference type="NCBI Taxonomy" id="97359"/>
    <lineage>
        <taxon>Eukaryota</taxon>
        <taxon>Fungi</taxon>
        <taxon>Dikarya</taxon>
        <taxon>Basidiomycota</taxon>
        <taxon>Agaricomycotina</taxon>
        <taxon>Agaricomycetes</taxon>
        <taxon>Agaricomycetidae</taxon>
        <taxon>Agaricales</taxon>
        <taxon>Schizophyllaceae</taxon>
        <taxon>Schizophyllum</taxon>
    </lineage>
</organism>